<protein>
    <submittedName>
        <fullName evidence="1">Uncharacterized protein</fullName>
    </submittedName>
</protein>
<reference evidence="1" key="1">
    <citation type="journal article" date="2014" name="Int. J. Syst. Evol. Microbiol.">
        <title>Complete genome sequence of Corynebacterium casei LMG S-19264T (=DSM 44701T), isolated from a smear-ripened cheese.</title>
        <authorList>
            <consortium name="US DOE Joint Genome Institute (JGI-PGF)"/>
            <person name="Walter F."/>
            <person name="Albersmeier A."/>
            <person name="Kalinowski J."/>
            <person name="Ruckert C."/>
        </authorList>
    </citation>
    <scope>NUCLEOTIDE SEQUENCE</scope>
    <source>
        <strain evidence="1">CGMCC 1.15320</strain>
    </source>
</reference>
<name>A0A916RG93_9HYPH</name>
<reference evidence="1" key="2">
    <citation type="submission" date="2020-09" db="EMBL/GenBank/DDBJ databases">
        <authorList>
            <person name="Sun Q."/>
            <person name="Zhou Y."/>
        </authorList>
    </citation>
    <scope>NUCLEOTIDE SEQUENCE</scope>
    <source>
        <strain evidence="1">CGMCC 1.15320</strain>
    </source>
</reference>
<gene>
    <name evidence="1" type="ORF">GCM10011385_05300</name>
</gene>
<proteinExistence type="predicted"/>
<dbReference type="EMBL" id="BMIF01000001">
    <property type="protein sequence ID" value="GGA54649.1"/>
    <property type="molecule type" value="Genomic_DNA"/>
</dbReference>
<keyword evidence="2" id="KW-1185">Reference proteome</keyword>
<accession>A0A916RG93</accession>
<dbReference type="AlphaFoldDB" id="A0A916RG93"/>
<dbReference type="Proteomes" id="UP000636264">
    <property type="component" value="Unassembled WGS sequence"/>
</dbReference>
<organism evidence="1 2">
    <name type="scientific">Nitratireductor aestuarii</name>
    <dbReference type="NCBI Taxonomy" id="1735103"/>
    <lineage>
        <taxon>Bacteria</taxon>
        <taxon>Pseudomonadati</taxon>
        <taxon>Pseudomonadota</taxon>
        <taxon>Alphaproteobacteria</taxon>
        <taxon>Hyphomicrobiales</taxon>
        <taxon>Phyllobacteriaceae</taxon>
        <taxon>Nitratireductor</taxon>
    </lineage>
</organism>
<dbReference type="RefSeq" id="WP_188719378.1">
    <property type="nucleotide sequence ID" value="NZ_BMIF01000001.1"/>
</dbReference>
<evidence type="ECO:0000313" key="1">
    <source>
        <dbReference type="EMBL" id="GGA54649.1"/>
    </source>
</evidence>
<sequence>MQNKLENLAQLMRDEQRRLLEDAAESGRIPAGNALQRIAYLELNIAAIENILIEEK</sequence>
<evidence type="ECO:0000313" key="2">
    <source>
        <dbReference type="Proteomes" id="UP000636264"/>
    </source>
</evidence>
<comment type="caution">
    <text evidence="1">The sequence shown here is derived from an EMBL/GenBank/DDBJ whole genome shotgun (WGS) entry which is preliminary data.</text>
</comment>